<keyword evidence="6" id="KW-0067">ATP-binding</keyword>
<dbReference type="InterPro" id="IPR027417">
    <property type="entry name" value="P-loop_NTPase"/>
</dbReference>
<accession>A0AAV1CNP8</accession>
<keyword evidence="3" id="KW-0677">Repeat</keyword>
<keyword evidence="7" id="KW-0175">Coiled coil</keyword>
<evidence type="ECO:0000256" key="2">
    <source>
        <dbReference type="ARBA" id="ARBA00022614"/>
    </source>
</evidence>
<dbReference type="Pfam" id="PF18052">
    <property type="entry name" value="Rx_N"/>
    <property type="match status" value="1"/>
</dbReference>
<dbReference type="PANTHER" id="PTHR15140:SF56">
    <property type="entry name" value="NB-ARC DOMAIN-CONTAINING PROTEIN"/>
    <property type="match status" value="1"/>
</dbReference>
<keyword evidence="4" id="KW-0547">Nucleotide-binding</keyword>
<keyword evidence="2" id="KW-0433">Leucine-rich repeat</keyword>
<dbReference type="SUPFAM" id="SSF52540">
    <property type="entry name" value="P-loop containing nucleoside triphosphate hydrolases"/>
    <property type="match status" value="1"/>
</dbReference>
<reference evidence="10" key="1">
    <citation type="submission" date="2023-03" db="EMBL/GenBank/DDBJ databases">
        <authorList>
            <person name="Julca I."/>
        </authorList>
    </citation>
    <scope>NUCLEOTIDE SEQUENCE</scope>
</reference>
<evidence type="ECO:0000313" key="11">
    <source>
        <dbReference type="Proteomes" id="UP001161247"/>
    </source>
</evidence>
<dbReference type="Proteomes" id="UP001161247">
    <property type="component" value="Chromosome 2"/>
</dbReference>
<evidence type="ECO:0000313" key="10">
    <source>
        <dbReference type="EMBL" id="CAI9096253.1"/>
    </source>
</evidence>
<dbReference type="SUPFAM" id="SSF52058">
    <property type="entry name" value="L domain-like"/>
    <property type="match status" value="1"/>
</dbReference>
<name>A0AAV1CNP8_OLDCO</name>
<evidence type="ECO:0000256" key="6">
    <source>
        <dbReference type="ARBA" id="ARBA00022840"/>
    </source>
</evidence>
<dbReference type="PANTHER" id="PTHR15140">
    <property type="entry name" value="TUBULIN-SPECIFIC CHAPERONE E"/>
    <property type="match status" value="1"/>
</dbReference>
<sequence length="689" mass="79205">MSVPDAAVGFLLENLSQTLTYNHHLIVDAKENVQTLRQELETLKGLMKDYKKYNHDSDYLKELVNEIRNIVDEAEDAVDTYLVQAAVQKSQTWIKKAFHIFDYPKKLRDVGLQIEKVSTKIRDMNQDKVRNGFEVLQHQAIARLNQTPAANKEAPTVEEEHVVGFDGAAEAEYEKREVLLKILSSFAHLTDEVNKMSDEQLEKYVYNQLEGKQYLIVLDDIWEKEDWNILKRAFPNNDKRCRVLITTRHVKVAEYANPRGEYYKLDFLPFDKSQELLRWKVFENNCCPDELQEYEVKILEKCDGLPLAIVVIAELDTYRRLCINNVNVPEYISERISGKRVRSFLTFAKEETTVELNLVSSIPRAFKLLRVLEMQSLIFTRFPAELCNLVLLKYVAISSNFSSLPPAMSCMWNMQTLIVNTTSRRLEIKADIRNMPQLRHLHTNASTTLFFDPKHHKSREDAFIGKNLQTLSTISPESCKREIFEMTPKIKKLGICGTLSKLFKVSGESSLFGSLRKLESLENLKLLNDDITSTLYSLPSEKSFPKQLSKLTLQNTLLGWSEMSTLGKLEKLEVLKLKDNAFQGKLWQTEKGGFLRLKHLYIGRTDLVSWEASVDHFPKLRSLELNNCDKLKAFPHGLADIPTLQMVVLHCTNPSVASTARRLQVLKLAQAQKSNKNSGFKLSIYPPEH</sequence>
<proteinExistence type="inferred from homology"/>
<dbReference type="InterPro" id="IPR032675">
    <property type="entry name" value="LRR_dom_sf"/>
</dbReference>
<evidence type="ECO:0000256" key="7">
    <source>
        <dbReference type="SAM" id="Coils"/>
    </source>
</evidence>
<gene>
    <name evidence="10" type="ORF">OLC1_LOCUS7049</name>
</gene>
<dbReference type="InterPro" id="IPR042197">
    <property type="entry name" value="Apaf_helical"/>
</dbReference>
<keyword evidence="11" id="KW-1185">Reference proteome</keyword>
<dbReference type="InterPro" id="IPR002182">
    <property type="entry name" value="NB-ARC"/>
</dbReference>
<evidence type="ECO:0000256" key="3">
    <source>
        <dbReference type="ARBA" id="ARBA00022737"/>
    </source>
</evidence>
<dbReference type="Gene3D" id="1.20.5.4130">
    <property type="match status" value="1"/>
</dbReference>
<feature type="coiled-coil region" evidence="7">
    <location>
        <begin position="26"/>
        <end position="80"/>
    </location>
</feature>
<dbReference type="InterPro" id="IPR041118">
    <property type="entry name" value="Rx_N"/>
</dbReference>
<dbReference type="Gene3D" id="3.80.10.10">
    <property type="entry name" value="Ribonuclease Inhibitor"/>
    <property type="match status" value="1"/>
</dbReference>
<dbReference type="InterPro" id="IPR038005">
    <property type="entry name" value="RX-like_CC"/>
</dbReference>
<evidence type="ECO:0000259" key="8">
    <source>
        <dbReference type="Pfam" id="PF00931"/>
    </source>
</evidence>
<evidence type="ECO:0000259" key="9">
    <source>
        <dbReference type="Pfam" id="PF18052"/>
    </source>
</evidence>
<evidence type="ECO:0000256" key="5">
    <source>
        <dbReference type="ARBA" id="ARBA00022821"/>
    </source>
</evidence>
<comment type="similarity">
    <text evidence="1">Belongs to the disease resistance NB-LRR family.</text>
</comment>
<feature type="domain" description="NB-ARC" evidence="8">
    <location>
        <begin position="172"/>
        <end position="285"/>
    </location>
</feature>
<dbReference type="AlphaFoldDB" id="A0AAV1CNP8"/>
<dbReference type="GO" id="GO:0043531">
    <property type="term" value="F:ADP binding"/>
    <property type="evidence" value="ECO:0007669"/>
    <property type="project" value="InterPro"/>
</dbReference>
<dbReference type="PRINTS" id="PR00364">
    <property type="entry name" value="DISEASERSIST"/>
</dbReference>
<dbReference type="EMBL" id="OX459119">
    <property type="protein sequence ID" value="CAI9096253.1"/>
    <property type="molecule type" value="Genomic_DNA"/>
</dbReference>
<evidence type="ECO:0000256" key="1">
    <source>
        <dbReference type="ARBA" id="ARBA00008894"/>
    </source>
</evidence>
<dbReference type="Gene3D" id="3.40.50.300">
    <property type="entry name" value="P-loop containing nucleotide triphosphate hydrolases"/>
    <property type="match status" value="1"/>
</dbReference>
<evidence type="ECO:0000256" key="4">
    <source>
        <dbReference type="ARBA" id="ARBA00022741"/>
    </source>
</evidence>
<protein>
    <submittedName>
        <fullName evidence="10">OLC1v1032351C2</fullName>
    </submittedName>
</protein>
<dbReference type="CDD" id="cd14798">
    <property type="entry name" value="RX-CC_like"/>
    <property type="match status" value="1"/>
</dbReference>
<dbReference type="GO" id="GO:0051707">
    <property type="term" value="P:response to other organism"/>
    <property type="evidence" value="ECO:0007669"/>
    <property type="project" value="UniProtKB-ARBA"/>
</dbReference>
<dbReference type="GO" id="GO:0005524">
    <property type="term" value="F:ATP binding"/>
    <property type="evidence" value="ECO:0007669"/>
    <property type="project" value="UniProtKB-KW"/>
</dbReference>
<organism evidence="10 11">
    <name type="scientific">Oldenlandia corymbosa var. corymbosa</name>
    <dbReference type="NCBI Taxonomy" id="529605"/>
    <lineage>
        <taxon>Eukaryota</taxon>
        <taxon>Viridiplantae</taxon>
        <taxon>Streptophyta</taxon>
        <taxon>Embryophyta</taxon>
        <taxon>Tracheophyta</taxon>
        <taxon>Spermatophyta</taxon>
        <taxon>Magnoliopsida</taxon>
        <taxon>eudicotyledons</taxon>
        <taxon>Gunneridae</taxon>
        <taxon>Pentapetalae</taxon>
        <taxon>asterids</taxon>
        <taxon>lamiids</taxon>
        <taxon>Gentianales</taxon>
        <taxon>Rubiaceae</taxon>
        <taxon>Rubioideae</taxon>
        <taxon>Spermacoceae</taxon>
        <taxon>Hedyotis-Oldenlandia complex</taxon>
        <taxon>Oldenlandia</taxon>
    </lineage>
</organism>
<dbReference type="Gene3D" id="1.10.8.430">
    <property type="entry name" value="Helical domain of apoptotic protease-activating factors"/>
    <property type="match status" value="1"/>
</dbReference>
<keyword evidence="5" id="KW-0611">Plant defense</keyword>
<dbReference type="GO" id="GO:0006952">
    <property type="term" value="P:defense response"/>
    <property type="evidence" value="ECO:0007669"/>
    <property type="project" value="UniProtKB-KW"/>
</dbReference>
<dbReference type="Pfam" id="PF00931">
    <property type="entry name" value="NB-ARC"/>
    <property type="match status" value="1"/>
</dbReference>
<feature type="domain" description="Disease resistance N-terminal" evidence="9">
    <location>
        <begin position="7"/>
        <end position="94"/>
    </location>
</feature>